<proteinExistence type="predicted"/>
<dbReference type="Gene3D" id="1.10.260.40">
    <property type="entry name" value="lambda repressor-like DNA-binding domains"/>
    <property type="match status" value="1"/>
</dbReference>
<reference evidence="3 4" key="1">
    <citation type="submission" date="2024-11" db="EMBL/GenBank/DDBJ databases">
        <authorList>
            <person name="Heng Y.C."/>
            <person name="Lim A.C.H."/>
            <person name="Lee J.K.Y."/>
            <person name="Kittelmann S."/>
        </authorList>
    </citation>
    <scope>NUCLEOTIDE SEQUENCE [LARGE SCALE GENOMIC DNA]</scope>
    <source>
        <strain evidence="3 4">WILCCON 0269</strain>
    </source>
</reference>
<dbReference type="CDD" id="cd00093">
    <property type="entry name" value="HTH_XRE"/>
    <property type="match status" value="1"/>
</dbReference>
<feature type="domain" description="HTH cro/C1-type" evidence="2">
    <location>
        <begin position="6"/>
        <end position="61"/>
    </location>
</feature>
<protein>
    <submittedName>
        <fullName evidence="3">Helix-turn-helix domain-containing protein</fullName>
    </submittedName>
</protein>
<evidence type="ECO:0000313" key="4">
    <source>
        <dbReference type="Proteomes" id="UP001623660"/>
    </source>
</evidence>
<dbReference type="PANTHER" id="PTHR46797:SF1">
    <property type="entry name" value="METHYLPHOSPHONATE SYNTHASE"/>
    <property type="match status" value="1"/>
</dbReference>
<dbReference type="SMART" id="SM00530">
    <property type="entry name" value="HTH_XRE"/>
    <property type="match status" value="1"/>
</dbReference>
<dbReference type="PANTHER" id="PTHR46797">
    <property type="entry name" value="HTH-TYPE TRANSCRIPTIONAL REGULATOR"/>
    <property type="match status" value="1"/>
</dbReference>
<comment type="caution">
    <text evidence="3">The sequence shown here is derived from an EMBL/GenBank/DDBJ whole genome shotgun (WGS) entry which is preliminary data.</text>
</comment>
<gene>
    <name evidence="3" type="ORF">ACJDU8_21575</name>
</gene>
<dbReference type="InterPro" id="IPR050807">
    <property type="entry name" value="TransReg_Diox_bact_type"/>
</dbReference>
<accession>A0ABW8SQR4</accession>
<dbReference type="SUPFAM" id="SSF47413">
    <property type="entry name" value="lambda repressor-like DNA-binding domains"/>
    <property type="match status" value="1"/>
</dbReference>
<evidence type="ECO:0000259" key="2">
    <source>
        <dbReference type="PROSITE" id="PS50943"/>
    </source>
</evidence>
<dbReference type="InterPro" id="IPR001387">
    <property type="entry name" value="Cro/C1-type_HTH"/>
</dbReference>
<dbReference type="InterPro" id="IPR010982">
    <property type="entry name" value="Lambda_DNA-bd_dom_sf"/>
</dbReference>
<evidence type="ECO:0000313" key="3">
    <source>
        <dbReference type="EMBL" id="MFL0198133.1"/>
    </source>
</evidence>
<dbReference type="EMBL" id="JBJHZX010000048">
    <property type="protein sequence ID" value="MFL0198133.1"/>
    <property type="molecule type" value="Genomic_DNA"/>
</dbReference>
<organism evidence="3 4">
    <name type="scientific">Candidatus Clostridium eludens</name>
    <dbReference type="NCBI Taxonomy" id="3381663"/>
    <lineage>
        <taxon>Bacteria</taxon>
        <taxon>Bacillati</taxon>
        <taxon>Bacillota</taxon>
        <taxon>Clostridia</taxon>
        <taxon>Eubacteriales</taxon>
        <taxon>Clostridiaceae</taxon>
        <taxon>Clostridium</taxon>
    </lineage>
</organism>
<keyword evidence="1" id="KW-0238">DNA-binding</keyword>
<keyword evidence="4" id="KW-1185">Reference proteome</keyword>
<evidence type="ECO:0000256" key="1">
    <source>
        <dbReference type="ARBA" id="ARBA00023125"/>
    </source>
</evidence>
<dbReference type="Proteomes" id="UP001623660">
    <property type="component" value="Unassembled WGS sequence"/>
</dbReference>
<name>A0ABW8SQR4_9CLOT</name>
<sequence>MFRDNLKDIRNKKNISQRELGRRIDKTGQYISYLENTEDSNPSLDVISAIAKALGVSISDLTENAEIKTAKEKKERQDILKKLEIKNDTDSLPIDEKACILKSIDNLHDALIEFFISGAAAHNIENSSLNGEKITIKALNDFAKFLNVVSQLYKNSAHECTMNGLMASISSLQTYTFMNQTQDPIDNPGLADVEKKLNEAHDILDHTRSASKLKSCLINYLIYMGRNYAPKDELI</sequence>
<dbReference type="Pfam" id="PF01381">
    <property type="entry name" value="HTH_3"/>
    <property type="match status" value="1"/>
</dbReference>
<dbReference type="PROSITE" id="PS50943">
    <property type="entry name" value="HTH_CROC1"/>
    <property type="match status" value="1"/>
</dbReference>
<dbReference type="RefSeq" id="WP_406794241.1">
    <property type="nucleotide sequence ID" value="NZ_JBJHZX010000048.1"/>
</dbReference>